<evidence type="ECO:0000313" key="7">
    <source>
        <dbReference type="EMBL" id="KAG5666899.1"/>
    </source>
</evidence>
<dbReference type="InterPro" id="IPR019775">
    <property type="entry name" value="WD40_repeat_CS"/>
</dbReference>
<name>A0A9J6BBI5_POLVA</name>
<accession>A0A9J6BBI5</accession>
<keyword evidence="8" id="KW-1185">Reference proteome</keyword>
<comment type="caution">
    <text evidence="7">The sequence shown here is derived from an EMBL/GenBank/DDBJ whole genome shotgun (WGS) entry which is preliminary data.</text>
</comment>
<evidence type="ECO:0000256" key="5">
    <source>
        <dbReference type="ARBA" id="ARBA00023242"/>
    </source>
</evidence>
<evidence type="ECO:0000256" key="2">
    <source>
        <dbReference type="ARBA" id="ARBA00005616"/>
    </source>
</evidence>
<evidence type="ECO:0000313" key="8">
    <source>
        <dbReference type="Proteomes" id="UP001107558"/>
    </source>
</evidence>
<dbReference type="Pfam" id="PF00400">
    <property type="entry name" value="WD40"/>
    <property type="match status" value="2"/>
</dbReference>
<keyword evidence="3 6" id="KW-0853">WD repeat</keyword>
<evidence type="ECO:0000256" key="6">
    <source>
        <dbReference type="PROSITE-ProRule" id="PRU00221"/>
    </source>
</evidence>
<organism evidence="7 8">
    <name type="scientific">Polypedilum vanderplanki</name>
    <name type="common">Sleeping chironomid midge</name>
    <dbReference type="NCBI Taxonomy" id="319348"/>
    <lineage>
        <taxon>Eukaryota</taxon>
        <taxon>Metazoa</taxon>
        <taxon>Ecdysozoa</taxon>
        <taxon>Arthropoda</taxon>
        <taxon>Hexapoda</taxon>
        <taxon>Insecta</taxon>
        <taxon>Pterygota</taxon>
        <taxon>Neoptera</taxon>
        <taxon>Endopterygota</taxon>
        <taxon>Diptera</taxon>
        <taxon>Nematocera</taxon>
        <taxon>Chironomoidea</taxon>
        <taxon>Chironomidae</taxon>
        <taxon>Chironominae</taxon>
        <taxon>Polypedilum</taxon>
        <taxon>Polypedilum</taxon>
    </lineage>
</organism>
<dbReference type="PROSITE" id="PS00678">
    <property type="entry name" value="WD_REPEATS_1"/>
    <property type="match status" value="1"/>
</dbReference>
<dbReference type="GO" id="GO:0003682">
    <property type="term" value="F:chromatin binding"/>
    <property type="evidence" value="ECO:0007669"/>
    <property type="project" value="TreeGrafter"/>
</dbReference>
<dbReference type="GO" id="GO:0016070">
    <property type="term" value="P:RNA metabolic process"/>
    <property type="evidence" value="ECO:0007669"/>
    <property type="project" value="UniProtKB-ARBA"/>
</dbReference>
<proteinExistence type="inferred from homology"/>
<dbReference type="GO" id="GO:0048188">
    <property type="term" value="C:Set1C/COMPASS complex"/>
    <property type="evidence" value="ECO:0007669"/>
    <property type="project" value="TreeGrafter"/>
</dbReference>
<dbReference type="SMART" id="SM00320">
    <property type="entry name" value="WD40"/>
    <property type="match status" value="3"/>
</dbReference>
<keyword evidence="5" id="KW-0539">Nucleus</keyword>
<protein>
    <submittedName>
        <fullName evidence="7">Uncharacterized protein</fullName>
    </submittedName>
</protein>
<sequence>MTEVNCSQNTHDRIPQIQASDLKKFRIAFTVREIEEIFSVDFSPSGKLSLFNTESWIKVFELRDDSPNSKDVKVDRYGAKICKFVDENKFLHTSIKDNTIRLMNHEKGCYEFYFCGHIKEVHSLSVSKSNPNHFLSGSRDTSVRFWDTKISKPQNLMTFKGCSFVAMHPTQRVFAVAYKNANSIYSIEVHDMKFGLLETFDIEDCGFEWCDMRYSNNGKMMMVNTLDSLIMIIDMKNGEVINRLRGLNNPNKIPFQSCFTPDSRYVIGGSENGVINVWNLKTSEKEFMLKNEQEEMYQKIEFNPEFMCFATIGSAFNLWIEDDKSEVTK</sequence>
<dbReference type="PANTHER" id="PTHR19861:SF0">
    <property type="entry name" value="WD REPEAT-CONTAINING PROTEIN 82"/>
    <property type="match status" value="1"/>
</dbReference>
<gene>
    <name evidence="7" type="ORF">PVAND_014906</name>
</gene>
<reference evidence="7" key="1">
    <citation type="submission" date="2021-03" db="EMBL/GenBank/DDBJ databases">
        <title>Chromosome level genome of the anhydrobiotic midge Polypedilum vanderplanki.</title>
        <authorList>
            <person name="Yoshida Y."/>
            <person name="Kikawada T."/>
            <person name="Gusev O."/>
        </authorList>
    </citation>
    <scope>NUCLEOTIDE SEQUENCE</scope>
    <source>
        <strain evidence="7">NIAS01</strain>
        <tissue evidence="7">Whole body or cell culture</tissue>
    </source>
</reference>
<dbReference type="InterPro" id="IPR001680">
    <property type="entry name" value="WD40_rpt"/>
</dbReference>
<keyword evidence="4" id="KW-0677">Repeat</keyword>
<evidence type="ECO:0000256" key="1">
    <source>
        <dbReference type="ARBA" id="ARBA00004123"/>
    </source>
</evidence>
<comment type="subcellular location">
    <subcellularLocation>
        <location evidence="1">Nucleus</location>
    </subcellularLocation>
</comment>
<dbReference type="PANTHER" id="PTHR19861">
    <property type="entry name" value="WD40 REPEAT PROTEIN SWD2"/>
    <property type="match status" value="1"/>
</dbReference>
<feature type="repeat" description="WD" evidence="6">
    <location>
        <begin position="259"/>
        <end position="288"/>
    </location>
</feature>
<dbReference type="AlphaFoldDB" id="A0A9J6BBI5"/>
<dbReference type="InterPro" id="IPR036322">
    <property type="entry name" value="WD40_repeat_dom_sf"/>
</dbReference>
<dbReference type="PROSITE" id="PS50082">
    <property type="entry name" value="WD_REPEATS_2"/>
    <property type="match status" value="2"/>
</dbReference>
<evidence type="ECO:0000256" key="4">
    <source>
        <dbReference type="ARBA" id="ARBA00022737"/>
    </source>
</evidence>
<dbReference type="Gene3D" id="2.130.10.10">
    <property type="entry name" value="YVTN repeat-like/Quinoprotein amine dehydrogenase"/>
    <property type="match status" value="1"/>
</dbReference>
<dbReference type="Proteomes" id="UP001107558">
    <property type="component" value="Chromosome 4"/>
</dbReference>
<dbReference type="EMBL" id="JADBJN010000004">
    <property type="protein sequence ID" value="KAG5666899.1"/>
    <property type="molecule type" value="Genomic_DNA"/>
</dbReference>
<dbReference type="InterPro" id="IPR037867">
    <property type="entry name" value="Swd2/WDR82"/>
</dbReference>
<comment type="similarity">
    <text evidence="2">Belongs to the WD repeat SWD2 family.</text>
</comment>
<feature type="repeat" description="WD" evidence="6">
    <location>
        <begin position="114"/>
        <end position="147"/>
    </location>
</feature>
<dbReference type="OrthoDB" id="10251741at2759"/>
<evidence type="ECO:0000256" key="3">
    <source>
        <dbReference type="ARBA" id="ARBA00022574"/>
    </source>
</evidence>
<dbReference type="PROSITE" id="PS50294">
    <property type="entry name" value="WD_REPEATS_REGION"/>
    <property type="match status" value="1"/>
</dbReference>
<dbReference type="InterPro" id="IPR015943">
    <property type="entry name" value="WD40/YVTN_repeat-like_dom_sf"/>
</dbReference>
<dbReference type="SUPFAM" id="SSF50978">
    <property type="entry name" value="WD40 repeat-like"/>
    <property type="match status" value="1"/>
</dbReference>